<evidence type="ECO:0000313" key="1">
    <source>
        <dbReference type="EMBL" id="KAG8463687.1"/>
    </source>
</evidence>
<keyword evidence="2" id="KW-1185">Reference proteome</keyword>
<dbReference type="Proteomes" id="UP000751190">
    <property type="component" value="Unassembled WGS sequence"/>
</dbReference>
<proteinExistence type="predicted"/>
<evidence type="ECO:0000313" key="2">
    <source>
        <dbReference type="Proteomes" id="UP000751190"/>
    </source>
</evidence>
<protein>
    <recommendedName>
        <fullName evidence="3">Exostosin GT47 domain-containing protein</fullName>
    </recommendedName>
</protein>
<name>A0A8J6C6M1_DIALT</name>
<dbReference type="AlphaFoldDB" id="A0A8J6C6M1"/>
<organism evidence="1 2">
    <name type="scientific">Diacronema lutheri</name>
    <name type="common">Unicellular marine alga</name>
    <name type="synonym">Monochrysis lutheri</name>
    <dbReference type="NCBI Taxonomy" id="2081491"/>
    <lineage>
        <taxon>Eukaryota</taxon>
        <taxon>Haptista</taxon>
        <taxon>Haptophyta</taxon>
        <taxon>Pavlovophyceae</taxon>
        <taxon>Pavlovales</taxon>
        <taxon>Pavlovaceae</taxon>
        <taxon>Diacronema</taxon>
    </lineage>
</organism>
<accession>A0A8J6C6M1</accession>
<dbReference type="OrthoDB" id="1924787at2759"/>
<dbReference type="EMBL" id="JAGTXO010000015">
    <property type="protein sequence ID" value="KAG8463687.1"/>
    <property type="molecule type" value="Genomic_DNA"/>
</dbReference>
<reference evidence="1" key="1">
    <citation type="submission" date="2021-05" db="EMBL/GenBank/DDBJ databases">
        <title>The genome of the haptophyte Pavlova lutheri (Diacronema luteri, Pavlovales) - a model for lipid biosynthesis in eukaryotic algae.</title>
        <authorList>
            <person name="Hulatt C.J."/>
            <person name="Posewitz M.C."/>
        </authorList>
    </citation>
    <scope>NUCLEOTIDE SEQUENCE</scope>
    <source>
        <strain evidence="1">NIVA-4/92</strain>
    </source>
</reference>
<gene>
    <name evidence="1" type="ORF">KFE25_003960</name>
</gene>
<evidence type="ECO:0008006" key="3">
    <source>
        <dbReference type="Google" id="ProtNLM"/>
    </source>
</evidence>
<comment type="caution">
    <text evidence="1">The sequence shown here is derived from an EMBL/GenBank/DDBJ whole genome shotgun (WGS) entry which is preliminary data.</text>
</comment>
<sequence length="550" mass="59667">MRTRTVVAATAPFVIAVGIATSTRLPPWRAPRVVVGELFRDILSCPVPGLPSGRDAPCPMLDAKERLRRAPWLSREQAASARLPSLADLNATMLSQASLYNPTRTECAGSSARLSLASHEVPGGNLCVHQVLGGLSTLLFDQFTTEALVLQRYLQRWPLCEPRPADEACGADLVADTCGADVVVVPSLVFHSIIASGRRGWFWVRCMRMRSLVKDYWRRLMGRYYTPGRRPGPLIVIIESHTFDTTVIHWLLDELGDLPDEFSSRVLIACYNSNLSRVQRRPFWRPRTSAHLRNSTLAPPEATTIQSGGELELRRRARLLIAAARAHTPPPFHFGGPLIVSIPERSDGVLGGHQFIRRVIVAALRDAGAHCSPGGDLCVLCARGGDACVRLAAGVARGRNAAAKSVSKRHLADGMLAEAVHSSLCIEPPGDTFGRSHTYLAALAGCVPVLIDGGHTAYDVDEPTWWAWRAPEGVDEVGSELPEARGLLRYSRFSVVLKASQLAGDARMGLARGASRRWVAALLALAADKGAMSQMRGALHAAARSFVFKS</sequence>